<feature type="region of interest" description="Disordered" evidence="1">
    <location>
        <begin position="1"/>
        <end position="26"/>
    </location>
</feature>
<dbReference type="OrthoDB" id="2553048at2759"/>
<dbReference type="KEGG" id="sgra:EX895_000750"/>
<proteinExistence type="predicted"/>
<feature type="region of interest" description="Disordered" evidence="1">
    <location>
        <begin position="556"/>
        <end position="594"/>
    </location>
</feature>
<evidence type="ECO:0000313" key="2">
    <source>
        <dbReference type="EMBL" id="TKY90752.1"/>
    </source>
</evidence>
<feature type="compositionally biased region" description="Low complexity" evidence="1">
    <location>
        <begin position="309"/>
        <end position="320"/>
    </location>
</feature>
<protein>
    <submittedName>
        <fullName evidence="2">Uncharacterized protein</fullName>
    </submittedName>
</protein>
<feature type="compositionally biased region" description="Basic and acidic residues" evidence="1">
    <location>
        <begin position="580"/>
        <end position="594"/>
    </location>
</feature>
<comment type="caution">
    <text evidence="2">The sequence shown here is derived from an EMBL/GenBank/DDBJ whole genome shotgun (WGS) entry which is preliminary data.</text>
</comment>
<feature type="compositionally biased region" description="Polar residues" evidence="1">
    <location>
        <begin position="98"/>
        <end position="108"/>
    </location>
</feature>
<evidence type="ECO:0000256" key="1">
    <source>
        <dbReference type="SAM" id="MobiDB-lite"/>
    </source>
</evidence>
<dbReference type="AlphaFoldDB" id="A0A4U7L5H0"/>
<feature type="compositionally biased region" description="Low complexity" evidence="1">
    <location>
        <begin position="156"/>
        <end position="178"/>
    </location>
</feature>
<feature type="compositionally biased region" description="Low complexity" evidence="1">
    <location>
        <begin position="1"/>
        <end position="15"/>
    </location>
</feature>
<accession>A0A4U7L5H0</accession>
<feature type="compositionally biased region" description="Basic and acidic residues" evidence="1">
    <location>
        <begin position="236"/>
        <end position="246"/>
    </location>
</feature>
<dbReference type="EMBL" id="SRRM01000002">
    <property type="protein sequence ID" value="TKY90752.1"/>
    <property type="molecule type" value="Genomic_DNA"/>
</dbReference>
<gene>
    <name evidence="2" type="ORF">EX895_000750</name>
</gene>
<reference evidence="2 3" key="1">
    <citation type="submission" date="2019-05" db="EMBL/GenBank/DDBJ databases">
        <title>Sporisorium graminicola CBS 10092 draft sequencing and annotation.</title>
        <authorList>
            <person name="Solano-Gonzalez S."/>
            <person name="Caddick M.X."/>
            <person name="Darby A."/>
        </authorList>
    </citation>
    <scope>NUCLEOTIDE SEQUENCE [LARGE SCALE GENOMIC DNA]</scope>
    <source>
        <strain evidence="2 3">CBS 10092</strain>
    </source>
</reference>
<feature type="region of interest" description="Disordered" evidence="1">
    <location>
        <begin position="470"/>
        <end position="500"/>
    </location>
</feature>
<name>A0A4U7L5H0_9BASI</name>
<feature type="region of interest" description="Disordered" evidence="1">
    <location>
        <begin position="53"/>
        <end position="125"/>
    </location>
</feature>
<dbReference type="RefSeq" id="XP_029742737.1">
    <property type="nucleotide sequence ID" value="XM_029881351.1"/>
</dbReference>
<organism evidence="2 3">
    <name type="scientific">Sporisorium graminicola</name>
    <dbReference type="NCBI Taxonomy" id="280036"/>
    <lineage>
        <taxon>Eukaryota</taxon>
        <taxon>Fungi</taxon>
        <taxon>Dikarya</taxon>
        <taxon>Basidiomycota</taxon>
        <taxon>Ustilaginomycotina</taxon>
        <taxon>Ustilaginomycetes</taxon>
        <taxon>Ustilaginales</taxon>
        <taxon>Ustilaginaceae</taxon>
        <taxon>Sporisorium</taxon>
    </lineage>
</organism>
<dbReference type="GeneID" id="40723645"/>
<feature type="compositionally biased region" description="Polar residues" evidence="1">
    <location>
        <begin position="59"/>
        <end position="70"/>
    </location>
</feature>
<sequence>MKAFSSSTVSLPLSSGADAKPSKKKLLKRFSLKSKKPLSVDISSSSSTSFLASQSTTTLAGSANEQQQHPSSRRTFDMFSSAPSTPRTPKTPKFFSSLAPSRRSTSASMDAVRAPTSSRFPAKDAPPVPAIPKMFLISDEVFVIAAPPKPAQQTVSAPRVSESSSSPSTYSMLSAASSHTSHSWVGNLGSPEEDEVPTFKACKPEPEPEPEQMRSSLDEIDQQIVLNLCLHLCDEKAPASRSESAHKERRARRRSASLRAQAAPVSSSHARMASAPPSLGPLPPQPSQPPTQEVLRKTDQIKKRYSKQSSSPLLSSNSPLIGGSDDTSSIFSSPRPAPGTPKFNSISSLKSLEAGLSLDSKLVKRNHKRSVSKHSIKSVDTLFSVPKEVRLTPGHVATHRDFFEDPAVELVSRFSEDSDEGDDARRLFSSLLSPKLGSVAKFTSTFSSSSHSNSSTISALDMTRLDADGGNGNGNGVHCGSRTPEMVATRNSSSSSSSSLSDLSDFTATLGAAEDPVFDLSRPSMDYATVYALAQKYAAQASSHTTVAPVYKKTPLKSESKTSTSMRTLLNPAASRSHRNLPDPVDRSYHLRKY</sequence>
<feature type="compositionally biased region" description="Basic residues" evidence="1">
    <location>
        <begin position="247"/>
        <end position="256"/>
    </location>
</feature>
<keyword evidence="3" id="KW-1185">Reference proteome</keyword>
<feature type="compositionally biased region" description="Pro residues" evidence="1">
    <location>
        <begin position="278"/>
        <end position="289"/>
    </location>
</feature>
<feature type="region of interest" description="Disordered" evidence="1">
    <location>
        <begin position="236"/>
        <end position="344"/>
    </location>
</feature>
<evidence type="ECO:0000313" key="3">
    <source>
        <dbReference type="Proteomes" id="UP000306050"/>
    </source>
</evidence>
<feature type="region of interest" description="Disordered" evidence="1">
    <location>
        <begin position="149"/>
        <end position="219"/>
    </location>
</feature>
<dbReference type="Proteomes" id="UP000306050">
    <property type="component" value="Chromosome SGRAM_1"/>
</dbReference>